<sequence length="114" mass="12087">MSTTLLLLICLPACTSSQPACSSRQPTGSTRHLPCSPSSLLVCLSRKYVQPASLPVCLASQLVPLAIFPVHLPVCSFVCSENSIPSLSCVWVCSGKPPNSSSMVSSDHRIFLLV</sequence>
<dbReference type="Proteomes" id="UP001221898">
    <property type="component" value="Unassembled WGS sequence"/>
</dbReference>
<organism evidence="2 3">
    <name type="scientific">Aldrovandia affinis</name>
    <dbReference type="NCBI Taxonomy" id="143900"/>
    <lineage>
        <taxon>Eukaryota</taxon>
        <taxon>Metazoa</taxon>
        <taxon>Chordata</taxon>
        <taxon>Craniata</taxon>
        <taxon>Vertebrata</taxon>
        <taxon>Euteleostomi</taxon>
        <taxon>Actinopterygii</taxon>
        <taxon>Neopterygii</taxon>
        <taxon>Teleostei</taxon>
        <taxon>Notacanthiformes</taxon>
        <taxon>Halosauridae</taxon>
        <taxon>Aldrovandia</taxon>
    </lineage>
</organism>
<gene>
    <name evidence="2" type="ORF">AAFF_G00226020</name>
</gene>
<protein>
    <recommendedName>
        <fullName evidence="4">Secreted protein</fullName>
    </recommendedName>
</protein>
<evidence type="ECO:0000313" key="2">
    <source>
        <dbReference type="EMBL" id="KAJ8417759.1"/>
    </source>
</evidence>
<accession>A0AAD7TB74</accession>
<evidence type="ECO:0008006" key="4">
    <source>
        <dbReference type="Google" id="ProtNLM"/>
    </source>
</evidence>
<reference evidence="2" key="1">
    <citation type="journal article" date="2023" name="Science">
        <title>Genome structures resolve the early diversification of teleost fishes.</title>
        <authorList>
            <person name="Parey E."/>
            <person name="Louis A."/>
            <person name="Montfort J."/>
            <person name="Bouchez O."/>
            <person name="Roques C."/>
            <person name="Iampietro C."/>
            <person name="Lluch J."/>
            <person name="Castinel A."/>
            <person name="Donnadieu C."/>
            <person name="Desvignes T."/>
            <person name="Floi Bucao C."/>
            <person name="Jouanno E."/>
            <person name="Wen M."/>
            <person name="Mejri S."/>
            <person name="Dirks R."/>
            <person name="Jansen H."/>
            <person name="Henkel C."/>
            <person name="Chen W.J."/>
            <person name="Zahm M."/>
            <person name="Cabau C."/>
            <person name="Klopp C."/>
            <person name="Thompson A.W."/>
            <person name="Robinson-Rechavi M."/>
            <person name="Braasch I."/>
            <person name="Lecointre G."/>
            <person name="Bobe J."/>
            <person name="Postlethwait J.H."/>
            <person name="Berthelot C."/>
            <person name="Roest Crollius H."/>
            <person name="Guiguen Y."/>
        </authorList>
    </citation>
    <scope>NUCLEOTIDE SEQUENCE</scope>
    <source>
        <strain evidence="2">NC1722</strain>
    </source>
</reference>
<feature type="signal peptide" evidence="1">
    <location>
        <begin position="1"/>
        <end position="17"/>
    </location>
</feature>
<evidence type="ECO:0000313" key="3">
    <source>
        <dbReference type="Proteomes" id="UP001221898"/>
    </source>
</evidence>
<evidence type="ECO:0000256" key="1">
    <source>
        <dbReference type="SAM" id="SignalP"/>
    </source>
</evidence>
<proteinExistence type="predicted"/>
<comment type="caution">
    <text evidence="2">The sequence shown here is derived from an EMBL/GenBank/DDBJ whole genome shotgun (WGS) entry which is preliminary data.</text>
</comment>
<dbReference type="EMBL" id="JAINUG010000003">
    <property type="protein sequence ID" value="KAJ8417759.1"/>
    <property type="molecule type" value="Genomic_DNA"/>
</dbReference>
<name>A0AAD7TB74_9TELE</name>
<keyword evidence="1" id="KW-0732">Signal</keyword>
<keyword evidence="3" id="KW-1185">Reference proteome</keyword>
<feature type="chain" id="PRO_5041967731" description="Secreted protein" evidence="1">
    <location>
        <begin position="18"/>
        <end position="114"/>
    </location>
</feature>
<dbReference type="AlphaFoldDB" id="A0AAD7TB74"/>